<dbReference type="FunFam" id="1.10.287.70:FF:000028">
    <property type="entry name" value="potassium voltage-gated channel subfamily D member 3"/>
    <property type="match status" value="1"/>
</dbReference>
<keyword evidence="6" id="KW-0851">Voltage-gated channel</keyword>
<gene>
    <name evidence="16" type="primary">LOC116305222</name>
</gene>
<feature type="transmembrane region" description="Helical" evidence="12">
    <location>
        <begin position="377"/>
        <end position="399"/>
    </location>
</feature>
<dbReference type="KEGG" id="aten:116305222"/>
<dbReference type="RefSeq" id="XP_031570944.1">
    <property type="nucleotide sequence ID" value="XM_031715084.1"/>
</dbReference>
<evidence type="ECO:0000313" key="15">
    <source>
        <dbReference type="Proteomes" id="UP000515163"/>
    </source>
</evidence>
<dbReference type="PRINTS" id="PR01491">
    <property type="entry name" value="KVCHANNEL"/>
</dbReference>
<keyword evidence="3" id="KW-0633">Potassium transport</keyword>
<feature type="transmembrane region" description="Helical" evidence="12">
    <location>
        <begin position="344"/>
        <end position="365"/>
    </location>
</feature>
<dbReference type="InParanoid" id="A0A6P8IV57"/>
<keyword evidence="5" id="KW-0631">Potassium channel</keyword>
<feature type="transmembrane region" description="Helical" evidence="12">
    <location>
        <begin position="218"/>
        <end position="235"/>
    </location>
</feature>
<dbReference type="GO" id="GO:0001508">
    <property type="term" value="P:action potential"/>
    <property type="evidence" value="ECO:0007669"/>
    <property type="project" value="TreeGrafter"/>
</dbReference>
<keyword evidence="11" id="KW-0407">Ion channel</keyword>
<evidence type="ECO:0000256" key="4">
    <source>
        <dbReference type="ARBA" id="ARBA00022692"/>
    </source>
</evidence>
<dbReference type="GO" id="GO:0008076">
    <property type="term" value="C:voltage-gated potassium channel complex"/>
    <property type="evidence" value="ECO:0007669"/>
    <property type="project" value="InterPro"/>
</dbReference>
<dbReference type="PANTHER" id="PTHR11537">
    <property type="entry name" value="VOLTAGE-GATED POTASSIUM CHANNEL"/>
    <property type="match status" value="1"/>
</dbReference>
<dbReference type="InterPro" id="IPR003968">
    <property type="entry name" value="K_chnl_volt-dep_Kv"/>
</dbReference>
<dbReference type="Gene3D" id="3.30.710.10">
    <property type="entry name" value="Potassium Channel Kv1.1, Chain A"/>
    <property type="match status" value="1"/>
</dbReference>
<dbReference type="SUPFAM" id="SSF81324">
    <property type="entry name" value="Voltage-gated potassium channels"/>
    <property type="match status" value="1"/>
</dbReference>
<sequence length="432" mass="50410">MTLSFKETAQCFHRKDESLEPLRSFYTRGRKKIILNISGTKFETYESTLERFPNTLLGSRRKRARYYNSVNREYYFHRDNTTFDFILFFYQSNGRLVKPVEEFVPDDVFRREVAFYELGEAAQKQLPVTYNEEFDLNQTKYGSLQNTVQRLRYLLEKPTKSLHGKILGVWFMFVIALSITIRCVKTLPIFHQIHPRSYCDINTTYSSPFGLANDYKNIWLLFELFCSAIFTLEFFARLFTASRKLRYCFSALGIIDFISFVPHFTLLAIENSSLLTPDTYPLRSLLKFLPFLCIFKVSRYSIGLQIFWKSLHSSSNELGLLLYCVLLSVVLFGSLLFYCEDDLNGFTSIPASFWYAIITMTTVGYGDMVATSLFGKLFSACCAVIGVTSLLALPTTVVVNNFNVFYKTRKRERGEYTKRFKDEKDWNIERNL</sequence>
<evidence type="ECO:0000256" key="10">
    <source>
        <dbReference type="ARBA" id="ARBA00023136"/>
    </source>
</evidence>
<feature type="transmembrane region" description="Helical" evidence="12">
    <location>
        <begin position="247"/>
        <end position="269"/>
    </location>
</feature>
<organism evidence="15 16">
    <name type="scientific">Actinia tenebrosa</name>
    <name type="common">Australian red waratah sea anemone</name>
    <dbReference type="NCBI Taxonomy" id="6105"/>
    <lineage>
        <taxon>Eukaryota</taxon>
        <taxon>Metazoa</taxon>
        <taxon>Cnidaria</taxon>
        <taxon>Anthozoa</taxon>
        <taxon>Hexacorallia</taxon>
        <taxon>Actiniaria</taxon>
        <taxon>Actiniidae</taxon>
        <taxon>Actinia</taxon>
    </lineage>
</organism>
<keyword evidence="8 12" id="KW-1133">Transmembrane helix</keyword>
<dbReference type="InterPro" id="IPR005821">
    <property type="entry name" value="Ion_trans_dom"/>
</dbReference>
<keyword evidence="4 12" id="KW-0812">Transmembrane</keyword>
<protein>
    <submittedName>
        <fullName evidence="16">Potassium voltage-gated channel subfamily A member 2-like</fullName>
    </submittedName>
</protein>
<evidence type="ECO:0000256" key="6">
    <source>
        <dbReference type="ARBA" id="ARBA00022882"/>
    </source>
</evidence>
<keyword evidence="10 12" id="KW-0472">Membrane</keyword>
<dbReference type="InterPro" id="IPR003131">
    <property type="entry name" value="T1-type_BTB"/>
</dbReference>
<evidence type="ECO:0000256" key="12">
    <source>
        <dbReference type="SAM" id="Phobius"/>
    </source>
</evidence>
<dbReference type="Gene3D" id="1.10.287.70">
    <property type="match status" value="1"/>
</dbReference>
<keyword evidence="9" id="KW-0406">Ion transport</keyword>
<dbReference type="Gene3D" id="1.20.120.350">
    <property type="entry name" value="Voltage-gated potassium channels. Chain C"/>
    <property type="match status" value="1"/>
</dbReference>
<evidence type="ECO:0000256" key="9">
    <source>
        <dbReference type="ARBA" id="ARBA00023065"/>
    </source>
</evidence>
<dbReference type="PANTHER" id="PTHR11537:SF252">
    <property type="entry name" value="POTASSIUM VOLTAGE-GATED CHANNEL PROTEIN SHAW"/>
    <property type="match status" value="1"/>
</dbReference>
<feature type="transmembrane region" description="Helical" evidence="12">
    <location>
        <begin position="320"/>
        <end position="338"/>
    </location>
</feature>
<dbReference type="Pfam" id="PF00520">
    <property type="entry name" value="Ion_trans"/>
    <property type="match status" value="1"/>
</dbReference>
<evidence type="ECO:0000256" key="7">
    <source>
        <dbReference type="ARBA" id="ARBA00022958"/>
    </source>
</evidence>
<dbReference type="SUPFAM" id="SSF54695">
    <property type="entry name" value="POZ domain"/>
    <property type="match status" value="1"/>
</dbReference>
<evidence type="ECO:0000256" key="5">
    <source>
        <dbReference type="ARBA" id="ARBA00022826"/>
    </source>
</evidence>
<feature type="domain" description="Ion transport" evidence="13">
    <location>
        <begin position="167"/>
        <end position="409"/>
    </location>
</feature>
<dbReference type="GeneID" id="116305222"/>
<dbReference type="Proteomes" id="UP000515163">
    <property type="component" value="Unplaced"/>
</dbReference>
<dbReference type="InterPro" id="IPR027359">
    <property type="entry name" value="Volt_channel_dom_sf"/>
</dbReference>
<dbReference type="PRINTS" id="PR00169">
    <property type="entry name" value="KCHANNEL"/>
</dbReference>
<evidence type="ECO:0000256" key="8">
    <source>
        <dbReference type="ARBA" id="ARBA00022989"/>
    </source>
</evidence>
<dbReference type="Pfam" id="PF02214">
    <property type="entry name" value="BTB_2"/>
    <property type="match status" value="1"/>
</dbReference>
<name>A0A6P8IV57_ACTTE</name>
<feature type="domain" description="Potassium channel tetramerisation-type BTB" evidence="14">
    <location>
        <begin position="33"/>
        <end position="122"/>
    </location>
</feature>
<evidence type="ECO:0000259" key="13">
    <source>
        <dbReference type="Pfam" id="PF00520"/>
    </source>
</evidence>
<keyword evidence="7" id="KW-0630">Potassium</keyword>
<reference evidence="16" key="1">
    <citation type="submission" date="2025-08" db="UniProtKB">
        <authorList>
            <consortium name="RefSeq"/>
        </authorList>
    </citation>
    <scope>IDENTIFICATION</scope>
    <source>
        <tissue evidence="16">Tentacle</tissue>
    </source>
</reference>
<dbReference type="GO" id="GO:0051260">
    <property type="term" value="P:protein homooligomerization"/>
    <property type="evidence" value="ECO:0007669"/>
    <property type="project" value="InterPro"/>
</dbReference>
<dbReference type="GO" id="GO:0005251">
    <property type="term" value="F:delayed rectifier potassium channel activity"/>
    <property type="evidence" value="ECO:0007669"/>
    <property type="project" value="TreeGrafter"/>
</dbReference>
<evidence type="ECO:0000256" key="11">
    <source>
        <dbReference type="ARBA" id="ARBA00023303"/>
    </source>
</evidence>
<comment type="subcellular location">
    <subcellularLocation>
        <location evidence="1">Membrane</location>
        <topology evidence="1">Multi-pass membrane protein</topology>
    </subcellularLocation>
</comment>
<dbReference type="AlphaFoldDB" id="A0A6P8IV57"/>
<feature type="transmembrane region" description="Helical" evidence="12">
    <location>
        <begin position="162"/>
        <end position="181"/>
    </location>
</feature>
<proteinExistence type="predicted"/>
<keyword evidence="15" id="KW-1185">Reference proteome</keyword>
<evidence type="ECO:0000313" key="16">
    <source>
        <dbReference type="RefSeq" id="XP_031570944.1"/>
    </source>
</evidence>
<evidence type="ECO:0000259" key="14">
    <source>
        <dbReference type="Pfam" id="PF02214"/>
    </source>
</evidence>
<dbReference type="OrthoDB" id="415460at2759"/>
<evidence type="ECO:0000256" key="2">
    <source>
        <dbReference type="ARBA" id="ARBA00022448"/>
    </source>
</evidence>
<keyword evidence="2" id="KW-0813">Transport</keyword>
<dbReference type="InterPro" id="IPR028325">
    <property type="entry name" value="VG_K_chnl"/>
</dbReference>
<dbReference type="InterPro" id="IPR011333">
    <property type="entry name" value="SKP1/BTB/POZ_sf"/>
</dbReference>
<accession>A0A6P8IV57</accession>
<evidence type="ECO:0000256" key="1">
    <source>
        <dbReference type="ARBA" id="ARBA00004141"/>
    </source>
</evidence>
<evidence type="ECO:0000256" key="3">
    <source>
        <dbReference type="ARBA" id="ARBA00022538"/>
    </source>
</evidence>